<protein>
    <submittedName>
        <fullName evidence="2">Uncharacterized protein</fullName>
    </submittedName>
</protein>
<reference evidence="2" key="1">
    <citation type="submission" date="2022-07" db="EMBL/GenBank/DDBJ databases">
        <title>Phylogenomic reconstructions and comparative analyses of Kickxellomycotina fungi.</title>
        <authorList>
            <person name="Reynolds N.K."/>
            <person name="Stajich J.E."/>
            <person name="Barry K."/>
            <person name="Grigoriev I.V."/>
            <person name="Crous P."/>
            <person name="Smith M.E."/>
        </authorList>
    </citation>
    <scope>NUCLEOTIDE SEQUENCE</scope>
    <source>
        <strain evidence="2">BCRC 34381</strain>
    </source>
</reference>
<sequence length="89" mass="9521">MPDGSVKHRPLAGSAAEADRASLDGGGNEADASRAGDGRVSEASDSTFGDGEPEWRDLERILSVVSLDLDSDSDPINTMRHVRLRDLDR</sequence>
<keyword evidence="3" id="KW-1185">Reference proteome</keyword>
<dbReference type="EMBL" id="JANBOI010002197">
    <property type="protein sequence ID" value="KAJ1723742.1"/>
    <property type="molecule type" value="Genomic_DNA"/>
</dbReference>
<dbReference type="Proteomes" id="UP001143981">
    <property type="component" value="Unassembled WGS sequence"/>
</dbReference>
<accession>A0A9W7Y381</accession>
<proteinExistence type="predicted"/>
<feature type="compositionally biased region" description="Basic and acidic residues" evidence="1">
    <location>
        <begin position="31"/>
        <end position="42"/>
    </location>
</feature>
<name>A0A9W7Y381_9FUNG</name>
<feature type="region of interest" description="Disordered" evidence="1">
    <location>
        <begin position="1"/>
        <end position="54"/>
    </location>
</feature>
<evidence type="ECO:0000313" key="2">
    <source>
        <dbReference type="EMBL" id="KAJ1723742.1"/>
    </source>
</evidence>
<feature type="non-terminal residue" evidence="2">
    <location>
        <position position="89"/>
    </location>
</feature>
<dbReference type="AlphaFoldDB" id="A0A9W7Y381"/>
<comment type="caution">
    <text evidence="2">The sequence shown here is derived from an EMBL/GenBank/DDBJ whole genome shotgun (WGS) entry which is preliminary data.</text>
</comment>
<gene>
    <name evidence="2" type="ORF">LPJ61_005800</name>
</gene>
<evidence type="ECO:0000313" key="3">
    <source>
        <dbReference type="Proteomes" id="UP001143981"/>
    </source>
</evidence>
<evidence type="ECO:0000256" key="1">
    <source>
        <dbReference type="SAM" id="MobiDB-lite"/>
    </source>
</evidence>
<organism evidence="2 3">
    <name type="scientific">Coemansia biformis</name>
    <dbReference type="NCBI Taxonomy" id="1286918"/>
    <lineage>
        <taxon>Eukaryota</taxon>
        <taxon>Fungi</taxon>
        <taxon>Fungi incertae sedis</taxon>
        <taxon>Zoopagomycota</taxon>
        <taxon>Kickxellomycotina</taxon>
        <taxon>Kickxellomycetes</taxon>
        <taxon>Kickxellales</taxon>
        <taxon>Kickxellaceae</taxon>
        <taxon>Coemansia</taxon>
    </lineage>
</organism>